<feature type="domain" description="SGNH hydrolase-type esterase" evidence="1">
    <location>
        <begin position="6"/>
        <end position="87"/>
    </location>
</feature>
<organism evidence="2">
    <name type="scientific">bioreactor metagenome</name>
    <dbReference type="NCBI Taxonomy" id="1076179"/>
    <lineage>
        <taxon>unclassified sequences</taxon>
        <taxon>metagenomes</taxon>
        <taxon>ecological metagenomes</taxon>
    </lineage>
</organism>
<reference evidence="2" key="1">
    <citation type="submission" date="2019-08" db="EMBL/GenBank/DDBJ databases">
        <authorList>
            <person name="Kucharzyk K."/>
            <person name="Murdoch R.W."/>
            <person name="Higgins S."/>
            <person name="Loffler F."/>
        </authorList>
    </citation>
    <scope>NUCLEOTIDE SEQUENCE</scope>
</reference>
<dbReference type="SUPFAM" id="SSF52266">
    <property type="entry name" value="SGNH hydrolase"/>
    <property type="match status" value="1"/>
</dbReference>
<name>A0A645H539_9ZZZZ</name>
<evidence type="ECO:0000259" key="1">
    <source>
        <dbReference type="Pfam" id="PF13472"/>
    </source>
</evidence>
<dbReference type="Gene3D" id="3.40.50.1110">
    <property type="entry name" value="SGNH hydrolase"/>
    <property type="match status" value="1"/>
</dbReference>
<accession>A0A645H539</accession>
<sequence length="101" mass="11736">MILGTYLDILEKIQKDSPETKVFVESILPRDHFYSKRVKGLNPRIKELAESHGCTFIDLYSHFANAKGDLRADFNNDHLHLLAVGYQCWKEILTPYLEQVK</sequence>
<dbReference type="InterPro" id="IPR036514">
    <property type="entry name" value="SGNH_hydro_sf"/>
</dbReference>
<gene>
    <name evidence="2" type="ORF">SDC9_181608</name>
</gene>
<dbReference type="InterPro" id="IPR013830">
    <property type="entry name" value="SGNH_hydro"/>
</dbReference>
<protein>
    <recommendedName>
        <fullName evidence="1">SGNH hydrolase-type esterase domain-containing protein</fullName>
    </recommendedName>
</protein>
<dbReference type="AlphaFoldDB" id="A0A645H539"/>
<comment type="caution">
    <text evidence="2">The sequence shown here is derived from an EMBL/GenBank/DDBJ whole genome shotgun (WGS) entry which is preliminary data.</text>
</comment>
<dbReference type="EMBL" id="VSSQ01086989">
    <property type="protein sequence ID" value="MPN34115.1"/>
    <property type="molecule type" value="Genomic_DNA"/>
</dbReference>
<dbReference type="Pfam" id="PF13472">
    <property type="entry name" value="Lipase_GDSL_2"/>
    <property type="match status" value="1"/>
</dbReference>
<evidence type="ECO:0000313" key="2">
    <source>
        <dbReference type="EMBL" id="MPN34115.1"/>
    </source>
</evidence>
<proteinExistence type="predicted"/>